<evidence type="ECO:0000313" key="2">
    <source>
        <dbReference type="EMBL" id="MDT2600255.1"/>
    </source>
</evidence>
<dbReference type="Proteomes" id="UP001252875">
    <property type="component" value="Unassembled WGS sequence"/>
</dbReference>
<reference evidence="2 3" key="1">
    <citation type="submission" date="2023-03" db="EMBL/GenBank/DDBJ databases">
        <authorList>
            <person name="Shen W."/>
            <person name="Cai J."/>
        </authorList>
    </citation>
    <scope>NUCLEOTIDE SEQUENCE [LARGE SCALE GENOMIC DNA]</scope>
    <source>
        <strain evidence="2 3">D6-4</strain>
    </source>
</reference>
<dbReference type="PROSITE" id="PS50995">
    <property type="entry name" value="HTH_MARR_2"/>
    <property type="match status" value="1"/>
</dbReference>
<dbReference type="SUPFAM" id="SSF46785">
    <property type="entry name" value="Winged helix' DNA-binding domain"/>
    <property type="match status" value="1"/>
</dbReference>
<sequence length="156" mass="17723">MSINQQPDEYQEFTKTLRKFGVKNILNQQQIASALHISNYDFITIQILEETGAITAGELAKRTGLSTGSVTALIDRLEKASFVKRELDTKDRRKVNIVPIYGERKDVQTLYEPLNESMLALIQSYDETARAQIIDFLSKASDVLEESKQQVKDLKL</sequence>
<dbReference type="Pfam" id="PF01047">
    <property type="entry name" value="MarR"/>
    <property type="match status" value="1"/>
</dbReference>
<organism evidence="2 3">
    <name type="scientific">Enterococcus hulanensis</name>
    <dbReference type="NCBI Taxonomy" id="2559929"/>
    <lineage>
        <taxon>Bacteria</taxon>
        <taxon>Bacillati</taxon>
        <taxon>Bacillota</taxon>
        <taxon>Bacilli</taxon>
        <taxon>Lactobacillales</taxon>
        <taxon>Enterococcaceae</taxon>
        <taxon>Enterococcus</taxon>
    </lineage>
</organism>
<dbReference type="RefSeq" id="WP_311822312.1">
    <property type="nucleotide sequence ID" value="NZ_JARPYF010000005.1"/>
</dbReference>
<name>A0ABU3EZH8_9ENTE</name>
<accession>A0ABU3EZH8</accession>
<dbReference type="PANTHER" id="PTHR33164">
    <property type="entry name" value="TRANSCRIPTIONAL REGULATOR, MARR FAMILY"/>
    <property type="match status" value="1"/>
</dbReference>
<evidence type="ECO:0000313" key="3">
    <source>
        <dbReference type="Proteomes" id="UP001252875"/>
    </source>
</evidence>
<protein>
    <submittedName>
        <fullName evidence="2">MarR family transcriptional regulator</fullName>
    </submittedName>
</protein>
<dbReference type="SMART" id="SM00347">
    <property type="entry name" value="HTH_MARR"/>
    <property type="match status" value="1"/>
</dbReference>
<keyword evidence="3" id="KW-1185">Reference proteome</keyword>
<dbReference type="EMBL" id="JARPYI010000005">
    <property type="protein sequence ID" value="MDT2600255.1"/>
    <property type="molecule type" value="Genomic_DNA"/>
</dbReference>
<dbReference type="PANTHER" id="PTHR33164:SF106">
    <property type="entry name" value="TRANSCRIPTIONAL REGULATORY PROTEIN"/>
    <property type="match status" value="1"/>
</dbReference>
<feature type="domain" description="HTH marR-type" evidence="1">
    <location>
        <begin position="6"/>
        <end position="142"/>
    </location>
</feature>
<dbReference type="InterPro" id="IPR036390">
    <property type="entry name" value="WH_DNA-bd_sf"/>
</dbReference>
<gene>
    <name evidence="2" type="ORF">P7D85_10755</name>
</gene>
<dbReference type="InterPro" id="IPR000835">
    <property type="entry name" value="HTH_MarR-typ"/>
</dbReference>
<evidence type="ECO:0000259" key="1">
    <source>
        <dbReference type="PROSITE" id="PS50995"/>
    </source>
</evidence>
<proteinExistence type="predicted"/>
<dbReference type="Gene3D" id="1.10.10.10">
    <property type="entry name" value="Winged helix-like DNA-binding domain superfamily/Winged helix DNA-binding domain"/>
    <property type="match status" value="1"/>
</dbReference>
<dbReference type="InterPro" id="IPR036388">
    <property type="entry name" value="WH-like_DNA-bd_sf"/>
</dbReference>
<dbReference type="InterPro" id="IPR039422">
    <property type="entry name" value="MarR/SlyA-like"/>
</dbReference>
<comment type="caution">
    <text evidence="2">The sequence shown here is derived from an EMBL/GenBank/DDBJ whole genome shotgun (WGS) entry which is preliminary data.</text>
</comment>